<feature type="region of interest" description="Disordered" evidence="1">
    <location>
        <begin position="1"/>
        <end position="126"/>
    </location>
</feature>
<dbReference type="VEuPathDB" id="TrichDB:TVAGG3_0507820"/>
<dbReference type="KEGG" id="tva:4770648"/>
<sequence>MLPKRQPRPKKGSTTETTATNTNTSTGVQNDSEITPDLRIDNKQNSPSKIQAPSSQKTSAPRNKTPHISDFEQVLLKNIEEERQNFNENQQHTDRAHTPLSQRKIQKKKATYADSSTDPDTTTTGRTTIALETETNDLLDRNIKKLEPTAFSYFDRLAYVDYSKPLEEQK</sequence>
<dbReference type="EMBL" id="DS113297">
    <property type="protein sequence ID" value="EAY12680.1"/>
    <property type="molecule type" value="Genomic_DNA"/>
</dbReference>
<dbReference type="AlphaFoldDB" id="A2E3P2"/>
<gene>
    <name evidence="2" type="ORF">TVAG_117020</name>
</gene>
<feature type="compositionally biased region" description="Basic and acidic residues" evidence="1">
    <location>
        <begin position="78"/>
        <end position="97"/>
    </location>
</feature>
<protein>
    <submittedName>
        <fullName evidence="2">Uncharacterized protein</fullName>
    </submittedName>
</protein>
<evidence type="ECO:0000256" key="1">
    <source>
        <dbReference type="SAM" id="MobiDB-lite"/>
    </source>
</evidence>
<reference evidence="2" key="1">
    <citation type="submission" date="2006-10" db="EMBL/GenBank/DDBJ databases">
        <authorList>
            <person name="Amadeo P."/>
            <person name="Zhao Q."/>
            <person name="Wortman J."/>
            <person name="Fraser-Liggett C."/>
            <person name="Carlton J."/>
        </authorList>
    </citation>
    <scope>NUCLEOTIDE SEQUENCE</scope>
    <source>
        <strain evidence="2">G3</strain>
    </source>
</reference>
<feature type="compositionally biased region" description="Low complexity" evidence="1">
    <location>
        <begin position="14"/>
        <end position="26"/>
    </location>
</feature>
<feature type="compositionally biased region" description="Basic residues" evidence="1">
    <location>
        <begin position="1"/>
        <end position="11"/>
    </location>
</feature>
<name>A2E3P2_TRIV3</name>
<keyword evidence="3" id="KW-1185">Reference proteome</keyword>
<reference evidence="2" key="2">
    <citation type="journal article" date="2007" name="Science">
        <title>Draft genome sequence of the sexually transmitted pathogen Trichomonas vaginalis.</title>
        <authorList>
            <person name="Carlton J.M."/>
            <person name="Hirt R.P."/>
            <person name="Silva J.C."/>
            <person name="Delcher A.L."/>
            <person name="Schatz M."/>
            <person name="Zhao Q."/>
            <person name="Wortman J.R."/>
            <person name="Bidwell S.L."/>
            <person name="Alsmark U.C.M."/>
            <person name="Besteiro S."/>
            <person name="Sicheritz-Ponten T."/>
            <person name="Noel C.J."/>
            <person name="Dacks J.B."/>
            <person name="Foster P.G."/>
            <person name="Simillion C."/>
            <person name="Van de Peer Y."/>
            <person name="Miranda-Saavedra D."/>
            <person name="Barton G.J."/>
            <person name="Westrop G.D."/>
            <person name="Mueller S."/>
            <person name="Dessi D."/>
            <person name="Fiori P.L."/>
            <person name="Ren Q."/>
            <person name="Paulsen I."/>
            <person name="Zhang H."/>
            <person name="Bastida-Corcuera F.D."/>
            <person name="Simoes-Barbosa A."/>
            <person name="Brown M.T."/>
            <person name="Hayes R.D."/>
            <person name="Mukherjee M."/>
            <person name="Okumura C.Y."/>
            <person name="Schneider R."/>
            <person name="Smith A.J."/>
            <person name="Vanacova S."/>
            <person name="Villalvazo M."/>
            <person name="Haas B.J."/>
            <person name="Pertea M."/>
            <person name="Feldblyum T.V."/>
            <person name="Utterback T.R."/>
            <person name="Shu C.L."/>
            <person name="Osoegawa K."/>
            <person name="de Jong P.J."/>
            <person name="Hrdy I."/>
            <person name="Horvathova L."/>
            <person name="Zubacova Z."/>
            <person name="Dolezal P."/>
            <person name="Malik S.B."/>
            <person name="Logsdon J.M. Jr."/>
            <person name="Henze K."/>
            <person name="Gupta A."/>
            <person name="Wang C.C."/>
            <person name="Dunne R.L."/>
            <person name="Upcroft J.A."/>
            <person name="Upcroft P."/>
            <person name="White O."/>
            <person name="Salzberg S.L."/>
            <person name="Tang P."/>
            <person name="Chiu C.-H."/>
            <person name="Lee Y.-S."/>
            <person name="Embley T.M."/>
            <person name="Coombs G.H."/>
            <person name="Mottram J.C."/>
            <person name="Tachezy J."/>
            <person name="Fraser-Liggett C.M."/>
            <person name="Johnson P.J."/>
        </authorList>
    </citation>
    <scope>NUCLEOTIDE SEQUENCE [LARGE SCALE GENOMIC DNA]</scope>
    <source>
        <strain evidence="2">G3</strain>
    </source>
</reference>
<feature type="compositionally biased region" description="Polar residues" evidence="1">
    <location>
        <begin position="43"/>
        <end position="62"/>
    </location>
</feature>
<dbReference type="VEuPathDB" id="TrichDB:TVAG_117020"/>
<dbReference type="RefSeq" id="XP_001324903.1">
    <property type="nucleotide sequence ID" value="XM_001324868.1"/>
</dbReference>
<feature type="compositionally biased region" description="Low complexity" evidence="1">
    <location>
        <begin position="112"/>
        <end position="126"/>
    </location>
</feature>
<evidence type="ECO:0000313" key="3">
    <source>
        <dbReference type="Proteomes" id="UP000001542"/>
    </source>
</evidence>
<accession>A2E3P2</accession>
<dbReference type="InParanoid" id="A2E3P2"/>
<organism evidence="2 3">
    <name type="scientific">Trichomonas vaginalis (strain ATCC PRA-98 / G3)</name>
    <dbReference type="NCBI Taxonomy" id="412133"/>
    <lineage>
        <taxon>Eukaryota</taxon>
        <taxon>Metamonada</taxon>
        <taxon>Parabasalia</taxon>
        <taxon>Trichomonadida</taxon>
        <taxon>Trichomonadidae</taxon>
        <taxon>Trichomonas</taxon>
    </lineage>
</organism>
<evidence type="ECO:0000313" key="2">
    <source>
        <dbReference type="EMBL" id="EAY12680.1"/>
    </source>
</evidence>
<proteinExistence type="predicted"/>
<dbReference type="Proteomes" id="UP000001542">
    <property type="component" value="Unassembled WGS sequence"/>
</dbReference>